<keyword evidence="1" id="KW-0560">Oxidoreductase</keyword>
<dbReference type="GO" id="GO:0004665">
    <property type="term" value="F:prephenate dehydrogenase (NADP+) activity"/>
    <property type="evidence" value="ECO:0007669"/>
    <property type="project" value="InterPro"/>
</dbReference>
<dbReference type="STRING" id="578462.A0A0L0SA66"/>
<dbReference type="InterPro" id="IPR003099">
    <property type="entry name" value="Prephen_DH"/>
</dbReference>
<evidence type="ECO:0000313" key="4">
    <source>
        <dbReference type="Proteomes" id="UP000054350"/>
    </source>
</evidence>
<dbReference type="GO" id="GO:0008977">
    <property type="term" value="F:prephenate dehydrogenase (NAD+) activity"/>
    <property type="evidence" value="ECO:0007669"/>
    <property type="project" value="InterPro"/>
</dbReference>
<gene>
    <name evidence="3" type="ORF">AMAG_03631</name>
</gene>
<proteinExistence type="predicted"/>
<dbReference type="OMA" id="RRRFEMT"/>
<dbReference type="InterPro" id="IPR036291">
    <property type="entry name" value="NAD(P)-bd_dom_sf"/>
</dbReference>
<dbReference type="InterPro" id="IPR050812">
    <property type="entry name" value="Preph/Arog_dehydrog"/>
</dbReference>
<dbReference type="AlphaFoldDB" id="A0A0L0SA66"/>
<dbReference type="Gene3D" id="1.10.3660.10">
    <property type="entry name" value="6-phosphogluconate dehydrogenase C-terminal like domain"/>
    <property type="match status" value="2"/>
</dbReference>
<dbReference type="GO" id="GO:0006571">
    <property type="term" value="P:tyrosine biosynthetic process"/>
    <property type="evidence" value="ECO:0007669"/>
    <property type="project" value="InterPro"/>
</dbReference>
<dbReference type="Proteomes" id="UP000054350">
    <property type="component" value="Unassembled WGS sequence"/>
</dbReference>
<dbReference type="eggNOG" id="KOG2380">
    <property type="taxonomic scope" value="Eukaryota"/>
</dbReference>
<evidence type="ECO:0000259" key="2">
    <source>
        <dbReference type="PROSITE" id="PS51176"/>
    </source>
</evidence>
<dbReference type="SUPFAM" id="SSF51735">
    <property type="entry name" value="NAD(P)-binding Rossmann-fold domains"/>
    <property type="match status" value="1"/>
</dbReference>
<accession>A0A0L0SA66</accession>
<name>A0A0L0SA66_ALLM3</name>
<evidence type="ECO:0000313" key="3">
    <source>
        <dbReference type="EMBL" id="KNE59332.1"/>
    </source>
</evidence>
<evidence type="ECO:0000256" key="1">
    <source>
        <dbReference type="ARBA" id="ARBA00023002"/>
    </source>
</evidence>
<dbReference type="OrthoDB" id="5399569at2759"/>
<feature type="domain" description="Prephenate/arogenate dehydrogenase" evidence="2">
    <location>
        <begin position="1"/>
        <end position="270"/>
    </location>
</feature>
<dbReference type="Gene3D" id="3.40.50.720">
    <property type="entry name" value="NAD(P)-binding Rossmann-like Domain"/>
    <property type="match status" value="1"/>
</dbReference>
<dbReference type="SUPFAM" id="SSF48179">
    <property type="entry name" value="6-phosphogluconate dehydrogenase C-terminal domain-like"/>
    <property type="match status" value="2"/>
</dbReference>
<reference evidence="3 4" key="1">
    <citation type="submission" date="2009-11" db="EMBL/GenBank/DDBJ databases">
        <title>Annotation of Allomyces macrogynus ATCC 38327.</title>
        <authorList>
            <consortium name="The Broad Institute Genome Sequencing Platform"/>
            <person name="Russ C."/>
            <person name="Cuomo C."/>
            <person name="Burger G."/>
            <person name="Gray M.W."/>
            <person name="Holland P.W.H."/>
            <person name="King N."/>
            <person name="Lang F.B.F."/>
            <person name="Roger A.J."/>
            <person name="Ruiz-Trillo I."/>
            <person name="Young S.K."/>
            <person name="Zeng Q."/>
            <person name="Gargeya S."/>
            <person name="Fitzgerald M."/>
            <person name="Haas B."/>
            <person name="Abouelleil A."/>
            <person name="Alvarado L."/>
            <person name="Arachchi H.M."/>
            <person name="Berlin A."/>
            <person name="Chapman S.B."/>
            <person name="Gearin G."/>
            <person name="Goldberg J."/>
            <person name="Griggs A."/>
            <person name="Gujja S."/>
            <person name="Hansen M."/>
            <person name="Heiman D."/>
            <person name="Howarth C."/>
            <person name="Larimer J."/>
            <person name="Lui A."/>
            <person name="MacDonald P.J.P."/>
            <person name="McCowen C."/>
            <person name="Montmayeur A."/>
            <person name="Murphy C."/>
            <person name="Neiman D."/>
            <person name="Pearson M."/>
            <person name="Priest M."/>
            <person name="Roberts A."/>
            <person name="Saif S."/>
            <person name="Shea T."/>
            <person name="Sisk P."/>
            <person name="Stolte C."/>
            <person name="Sykes S."/>
            <person name="Wortman J."/>
            <person name="Nusbaum C."/>
            <person name="Birren B."/>
        </authorList>
    </citation>
    <scope>NUCLEOTIDE SEQUENCE [LARGE SCALE GENOMIC DNA]</scope>
    <source>
        <strain evidence="3 4">ATCC 38327</strain>
    </source>
</reference>
<sequence length="418" mass="46585">MGKLYARIFYQAGWTKINVCDLPDKYDALKAEFPNLNVLENGHLVSRRSDFIIYSVEAKFIDQVVKQYGPSTKVGAIVGGQTSVKAPEIKAFEAYLPPDVQIVTCHSMHGPSVSPKGQPLILIRHRATDAAFRLAERILGTTGSSLVYLTAADHDRITADTQAATHLAFKAMGTAWQTRTAYPWRDPRYVGGIDNVKVAMTLRIYSNKWHVYGGLALLNPAARVQIQQYAKSVEELFSLMIQERGDEFRARVLKGRAYVFADAQMRPLLLADTLLDQYTLSTPTGTPEAGGAKTGALPNSHLSLLAMVDCWYQLQLNPYHHLICQTPPFRLWLGITEFLFRNDVLLEQAIQAALYCKELRSDDLAFVAAASGWAQTILQGHFDSYQARFEATQAFFKDQLDAGRKLSAQIIETVASHL</sequence>
<organism evidence="3 4">
    <name type="scientific">Allomyces macrogynus (strain ATCC 38327)</name>
    <name type="common">Allomyces javanicus var. macrogynus</name>
    <dbReference type="NCBI Taxonomy" id="578462"/>
    <lineage>
        <taxon>Eukaryota</taxon>
        <taxon>Fungi</taxon>
        <taxon>Fungi incertae sedis</taxon>
        <taxon>Blastocladiomycota</taxon>
        <taxon>Blastocladiomycetes</taxon>
        <taxon>Blastocladiales</taxon>
        <taxon>Blastocladiaceae</taxon>
        <taxon>Allomyces</taxon>
    </lineage>
</organism>
<dbReference type="PANTHER" id="PTHR21363">
    <property type="entry name" value="PREPHENATE DEHYDROGENASE"/>
    <property type="match status" value="1"/>
</dbReference>
<dbReference type="InterPro" id="IPR008927">
    <property type="entry name" value="6-PGluconate_DH-like_C_sf"/>
</dbReference>
<keyword evidence="4" id="KW-1185">Reference proteome</keyword>
<dbReference type="EMBL" id="GG745334">
    <property type="protein sequence ID" value="KNE59332.1"/>
    <property type="molecule type" value="Genomic_DNA"/>
</dbReference>
<dbReference type="VEuPathDB" id="FungiDB:AMAG_03631"/>
<dbReference type="GO" id="GO:0070403">
    <property type="term" value="F:NAD+ binding"/>
    <property type="evidence" value="ECO:0007669"/>
    <property type="project" value="TreeGrafter"/>
</dbReference>
<dbReference type="PANTHER" id="PTHR21363:SF0">
    <property type="entry name" value="PREPHENATE DEHYDROGENASE [NADP(+)]"/>
    <property type="match status" value="1"/>
</dbReference>
<reference evidence="4" key="2">
    <citation type="submission" date="2009-11" db="EMBL/GenBank/DDBJ databases">
        <title>The Genome Sequence of Allomyces macrogynus strain ATCC 38327.</title>
        <authorList>
            <consortium name="The Broad Institute Genome Sequencing Platform"/>
            <person name="Russ C."/>
            <person name="Cuomo C."/>
            <person name="Shea T."/>
            <person name="Young S.K."/>
            <person name="Zeng Q."/>
            <person name="Koehrsen M."/>
            <person name="Haas B."/>
            <person name="Borodovsky M."/>
            <person name="Guigo R."/>
            <person name="Alvarado L."/>
            <person name="Berlin A."/>
            <person name="Borenstein D."/>
            <person name="Chen Z."/>
            <person name="Engels R."/>
            <person name="Freedman E."/>
            <person name="Gellesch M."/>
            <person name="Goldberg J."/>
            <person name="Griggs A."/>
            <person name="Gujja S."/>
            <person name="Heiman D."/>
            <person name="Hepburn T."/>
            <person name="Howarth C."/>
            <person name="Jen D."/>
            <person name="Larson L."/>
            <person name="Lewis B."/>
            <person name="Mehta T."/>
            <person name="Park D."/>
            <person name="Pearson M."/>
            <person name="Roberts A."/>
            <person name="Saif S."/>
            <person name="Shenoy N."/>
            <person name="Sisk P."/>
            <person name="Stolte C."/>
            <person name="Sykes S."/>
            <person name="Walk T."/>
            <person name="White J."/>
            <person name="Yandava C."/>
            <person name="Burger G."/>
            <person name="Gray M.W."/>
            <person name="Holland P.W.H."/>
            <person name="King N."/>
            <person name="Lang F.B.F."/>
            <person name="Roger A.J."/>
            <person name="Ruiz-Trillo I."/>
            <person name="Lander E."/>
            <person name="Nusbaum C."/>
        </authorList>
    </citation>
    <scope>NUCLEOTIDE SEQUENCE [LARGE SCALE GENOMIC DNA]</scope>
    <source>
        <strain evidence="4">ATCC 38327</strain>
    </source>
</reference>
<protein>
    <recommendedName>
        <fullName evidence="2">Prephenate/arogenate dehydrogenase domain-containing protein</fullName>
    </recommendedName>
</protein>
<dbReference type="PROSITE" id="PS51176">
    <property type="entry name" value="PDH_ADH"/>
    <property type="match status" value="1"/>
</dbReference>